<dbReference type="GO" id="GO:0046872">
    <property type="term" value="F:metal ion binding"/>
    <property type="evidence" value="ECO:0007669"/>
    <property type="project" value="UniProtKB-KW"/>
</dbReference>
<comment type="cofactor">
    <cofactor evidence="1">
        <name>[4Fe-4S] cluster</name>
        <dbReference type="ChEBI" id="CHEBI:49883"/>
    </cofactor>
</comment>
<feature type="domain" description="4Fe-4S ferredoxin-type" evidence="6">
    <location>
        <begin position="133"/>
        <end position="162"/>
    </location>
</feature>
<dbReference type="Proteomes" id="UP000029738">
    <property type="component" value="Unassembled WGS sequence"/>
</dbReference>
<keyword evidence="3" id="KW-0479">Metal-binding</keyword>
<dbReference type="OrthoDB" id="9789030at2"/>
<feature type="domain" description="4Fe-4S ferredoxin-type" evidence="6">
    <location>
        <begin position="99"/>
        <end position="130"/>
    </location>
</feature>
<dbReference type="PROSITE" id="PS51379">
    <property type="entry name" value="4FE4S_FER_2"/>
    <property type="match status" value="2"/>
</dbReference>
<dbReference type="EMBL" id="JHEG02000058">
    <property type="protein sequence ID" value="KIE09045.1"/>
    <property type="molecule type" value="Genomic_DNA"/>
</dbReference>
<protein>
    <submittedName>
        <fullName evidence="7">4Fe-4S binding protein</fullName>
    </submittedName>
    <submittedName>
        <fullName evidence="8">4Fe-4S ferredoxin</fullName>
    </submittedName>
</protein>
<dbReference type="STRING" id="1479485.DA73_0231810"/>
<reference evidence="7" key="2">
    <citation type="submission" date="2019-11" db="EMBL/GenBank/DDBJ databases">
        <title>Improved Assembly of Tolypothrix boutellei genome.</title>
        <authorList>
            <person name="Sarangi A.N."/>
            <person name="Mukherjee M."/>
            <person name="Ghosh S."/>
            <person name="Singh D."/>
            <person name="Das A."/>
            <person name="Kant S."/>
            <person name="Prusty A."/>
            <person name="Tripathy S."/>
        </authorList>
    </citation>
    <scope>NUCLEOTIDE SEQUENCE</scope>
    <source>
        <strain evidence="7">VB521301</strain>
    </source>
</reference>
<proteinExistence type="predicted"/>
<name>A0A0C1R9T2_9CYAN</name>
<keyword evidence="2" id="KW-0004">4Fe-4S</keyword>
<evidence type="ECO:0000256" key="2">
    <source>
        <dbReference type="ARBA" id="ARBA00022485"/>
    </source>
</evidence>
<dbReference type="Pfam" id="PF25160">
    <property type="entry name" value="LdpA_Fe-S-bd"/>
    <property type="match status" value="1"/>
</dbReference>
<evidence type="ECO:0000313" key="7">
    <source>
        <dbReference type="EMBL" id="KAF3885261.1"/>
    </source>
</evidence>
<keyword evidence="4" id="KW-0408">Iron</keyword>
<dbReference type="InterPro" id="IPR050157">
    <property type="entry name" value="PSI_iron-sulfur_center"/>
</dbReference>
<dbReference type="PROSITE" id="PS00198">
    <property type="entry name" value="4FE4S_FER_1"/>
    <property type="match status" value="1"/>
</dbReference>
<evidence type="ECO:0000259" key="6">
    <source>
        <dbReference type="PROSITE" id="PS51379"/>
    </source>
</evidence>
<dbReference type="Gene3D" id="3.30.70.20">
    <property type="match status" value="1"/>
</dbReference>
<dbReference type="RefSeq" id="WP_038073010.1">
    <property type="nucleotide sequence ID" value="NZ_JHEG04000001.1"/>
</dbReference>
<dbReference type="AlphaFoldDB" id="A0A0C1R9T2"/>
<evidence type="ECO:0000256" key="4">
    <source>
        <dbReference type="ARBA" id="ARBA00023004"/>
    </source>
</evidence>
<dbReference type="InterPro" id="IPR017900">
    <property type="entry name" value="4Fe4S_Fe_S_CS"/>
</dbReference>
<evidence type="ECO:0000256" key="1">
    <source>
        <dbReference type="ARBA" id="ARBA00001966"/>
    </source>
</evidence>
<dbReference type="SUPFAM" id="SSF54862">
    <property type="entry name" value="4Fe-4S ferredoxins"/>
    <property type="match status" value="1"/>
</dbReference>
<dbReference type="InterPro" id="IPR017896">
    <property type="entry name" value="4Fe4S_Fe-S-bd"/>
</dbReference>
<organism evidence="8">
    <name type="scientific">Tolypothrix bouteillei VB521301</name>
    <dbReference type="NCBI Taxonomy" id="1479485"/>
    <lineage>
        <taxon>Bacteria</taxon>
        <taxon>Bacillati</taxon>
        <taxon>Cyanobacteriota</taxon>
        <taxon>Cyanophyceae</taxon>
        <taxon>Nostocales</taxon>
        <taxon>Tolypothrichaceae</taxon>
        <taxon>Tolypothrix</taxon>
    </lineage>
</organism>
<evidence type="ECO:0000313" key="9">
    <source>
        <dbReference type="Proteomes" id="UP000029738"/>
    </source>
</evidence>
<dbReference type="Pfam" id="PF12617">
    <property type="entry name" value="LdpA_C"/>
    <property type="match status" value="1"/>
</dbReference>
<dbReference type="NCBIfam" id="NF045992">
    <property type="entry name" value="CircClkLdpA"/>
    <property type="match status" value="1"/>
</dbReference>
<accession>A0A0C1R9T2</accession>
<keyword evidence="9" id="KW-1185">Reference proteome</keyword>
<evidence type="ECO:0000256" key="3">
    <source>
        <dbReference type="ARBA" id="ARBA00022723"/>
    </source>
</evidence>
<dbReference type="PANTHER" id="PTHR24960">
    <property type="entry name" value="PHOTOSYSTEM I IRON-SULFUR CENTER-RELATED"/>
    <property type="match status" value="1"/>
</dbReference>
<comment type="caution">
    <text evidence="8">The sequence shown here is derived from an EMBL/GenBank/DDBJ whole genome shotgun (WGS) entry which is preliminary data.</text>
</comment>
<dbReference type="InterPro" id="IPR057431">
    <property type="entry name" value="LdpA_Fe-S-bd"/>
</dbReference>
<dbReference type="InterPro" id="IPR021039">
    <property type="entry name" value="Fe-S-bd_prot_LdpA_C"/>
</dbReference>
<evidence type="ECO:0000256" key="5">
    <source>
        <dbReference type="ARBA" id="ARBA00023014"/>
    </source>
</evidence>
<keyword evidence="5" id="KW-0411">Iron-sulfur</keyword>
<dbReference type="PANTHER" id="PTHR24960:SF79">
    <property type="entry name" value="PHOTOSYSTEM I IRON-SULFUR CENTER"/>
    <property type="match status" value="1"/>
</dbReference>
<dbReference type="GO" id="GO:0051539">
    <property type="term" value="F:4 iron, 4 sulfur cluster binding"/>
    <property type="evidence" value="ECO:0007669"/>
    <property type="project" value="UniProtKB-KW"/>
</dbReference>
<gene>
    <name evidence="8" type="ORF">DA73_0231810</name>
    <name evidence="7" type="ORF">DA73_0400007160</name>
</gene>
<dbReference type="EMBL" id="JHEG04000001">
    <property type="protein sequence ID" value="KAF3885261.1"/>
    <property type="molecule type" value="Genomic_DNA"/>
</dbReference>
<reference evidence="8" key="1">
    <citation type="journal article" date="2015" name="Genome Announc.">
        <title>Draft Genome Sequence of Tolypothrix boutellei Strain VB521301.</title>
        <authorList>
            <person name="Chandrababunaidu M.M."/>
            <person name="Singh D."/>
            <person name="Sen D."/>
            <person name="Bhan S."/>
            <person name="Das S."/>
            <person name="Gupta A."/>
            <person name="Adhikary S.P."/>
            <person name="Tripathy S."/>
        </authorList>
    </citation>
    <scope>NUCLEOTIDE SEQUENCE</scope>
    <source>
        <strain evidence="8">VB521301</strain>
    </source>
</reference>
<sequence length="392" mass="42648">MTHLLDPLRSLEEGHWFKLICGASFQHLPAVRSLTLAYTLAGADCIDVAADPSVIAAAKEGLQIASELGRSAQQQGFGWYEKKPLLMVSLNDGEDPHFRKAEFHVTQCPTNCDRPCEKICPAQAIVFDGTNSNFSGVLSEKCYGCGRCIPICPYDIIYTKSYVSTPGAIAPLILSTGVDALEIHTNVGRLAEFKRLWQAIAPWVERLKLVAISCPDGDGLINYLHNLYEVISPLPCVLVWQTDGRPMSGDIGDGTTLAAVKLGQKVLAAKLPGYVQLAGGTNSYTVAKLRTMGLLRERDKEEKGDKVEFSSLSSPSTLSTLSSRSTLSPSIAGIAYGSYARVLLSPILEELEQREVSQASVKVSMRLEEEPFLLWQAVKLADSLVSQLKSRS</sequence>
<evidence type="ECO:0000313" key="8">
    <source>
        <dbReference type="EMBL" id="KIE09045.1"/>
    </source>
</evidence>